<accession>A0A0B4XFX7</accession>
<dbReference type="Proteomes" id="UP000031368">
    <property type="component" value="Plasmid pRgalR602c"/>
</dbReference>
<geneLocation type="plasmid" evidence="1 2">
    <name>pRgalR602c</name>
</geneLocation>
<keyword evidence="2" id="KW-1185">Reference proteome</keyword>
<organism evidence="1 2">
    <name type="scientific">Rhizobium gallicum bv. gallicum R602sp</name>
    <dbReference type="NCBI Taxonomy" id="1041138"/>
    <lineage>
        <taxon>Bacteria</taxon>
        <taxon>Pseudomonadati</taxon>
        <taxon>Pseudomonadota</taxon>
        <taxon>Alphaproteobacteria</taxon>
        <taxon>Hyphomicrobiales</taxon>
        <taxon>Rhizobiaceae</taxon>
        <taxon>Rhizobium/Agrobacterium group</taxon>
        <taxon>Rhizobium</taxon>
    </lineage>
</organism>
<gene>
    <name evidence="1" type="ORF">RGR602_PC01646</name>
</gene>
<dbReference type="EMBL" id="CP006880">
    <property type="protein sequence ID" value="AJD45670.1"/>
    <property type="molecule type" value="Genomic_DNA"/>
</dbReference>
<keyword evidence="1" id="KW-0614">Plasmid</keyword>
<protein>
    <submittedName>
        <fullName evidence="1">Uncharacterized protein</fullName>
    </submittedName>
</protein>
<name>A0A0B4XFX7_9HYPH</name>
<sequence>MTNIRFKGFDSPTQLREHLADVEEGASADDPAEDLPGEDELQSALREVAWLRKDVADLREQLAPFPGQLKAEGGSRVGADPWLRMGVAVLAAIALARWVLHLRQGAPGIPAAMVPARIDRDRW</sequence>
<dbReference type="AlphaFoldDB" id="A0A0B4XFX7"/>
<evidence type="ECO:0000313" key="2">
    <source>
        <dbReference type="Proteomes" id="UP000031368"/>
    </source>
</evidence>
<dbReference type="HOGENOM" id="CLU_2036150_0_0_5"/>
<proteinExistence type="predicted"/>
<dbReference type="KEGG" id="rga:RGR602_PC01646"/>
<reference evidence="1 2" key="1">
    <citation type="submission" date="2013-11" db="EMBL/GenBank/DDBJ databases">
        <title>Complete genome sequence of Rhizobium gallicum bv. gallicum R602.</title>
        <authorList>
            <person name="Bustos P."/>
            <person name="Santamaria R.I."/>
            <person name="Lozano L."/>
            <person name="Acosta J.L."/>
            <person name="Ormeno-Orrillo E."/>
            <person name="Rogel M.A."/>
            <person name="Romero D."/>
            <person name="Cevallos M.A."/>
            <person name="Martinez-Romero E."/>
            <person name="Gonzalez V."/>
        </authorList>
    </citation>
    <scope>NUCLEOTIDE SEQUENCE [LARGE SCALE GENOMIC DNA]</scope>
    <source>
        <strain evidence="1 2">R602</strain>
        <plasmid evidence="1 2">pRgalR602c</plasmid>
    </source>
</reference>
<dbReference type="RefSeq" id="WP_040115834.1">
    <property type="nucleotide sequence ID" value="NZ_CP006880.1"/>
</dbReference>
<evidence type="ECO:0000313" key="1">
    <source>
        <dbReference type="EMBL" id="AJD45670.1"/>
    </source>
</evidence>